<sequence>MPTHRHSQGSQAASHRARSARRHKAAGHRRHLGAKQRGTEKRHSPCVTNAQAPAHSDRRSHSRKKVAPREGGGQALNTRGKRGKPNLQTKKTESAAGKDTCIAKRRCLANTHNTHERHKPKKKDTTTQKHSFVPFTGARNTRDKHRQDSTQWDAGRGTRRHRDHNNEKGTQQNQTHQDKVQRRTEDQLGTTRQSTRKASEAMRAAAHARDQRAAKKSGAHSGSKGAAKGRHTKRAHRKPTHNRQHANSATNATKTQGDDRHSTSEATHHTNITVNEARTKEKRGEIRTHQEKVSKRERAKGMQKTSSTAHTGNTLTRNRHHLPGEKKVTQTRRTQGDRGKKITRTHRPAGREAAHRQTP</sequence>
<dbReference type="AlphaFoldDB" id="F9WSR9"/>
<protein>
    <submittedName>
        <fullName evidence="2">Uncharacterized protein</fullName>
    </submittedName>
</protein>
<feature type="compositionally biased region" description="Basic and acidic residues" evidence="1">
    <location>
        <begin position="256"/>
        <end position="268"/>
    </location>
</feature>
<feature type="compositionally biased region" description="Basic and acidic residues" evidence="1">
    <location>
        <begin position="277"/>
        <end position="300"/>
    </location>
</feature>
<reference evidence="2 3" key="1">
    <citation type="journal article" date="2012" name="Proc. Natl. Acad. Sci. U.S.A.">
        <title>Antigenic diversity is generated by distinct evolutionary mechanisms in African trypanosome species.</title>
        <authorList>
            <person name="Jackson A.P."/>
            <person name="Berry A."/>
            <person name="Aslett M."/>
            <person name="Allison H.C."/>
            <person name="Burton P."/>
            <person name="Vavrova-Anderson J."/>
            <person name="Brown R."/>
            <person name="Browne H."/>
            <person name="Corton N."/>
            <person name="Hauser H."/>
            <person name="Gamble J."/>
            <person name="Gilderthorp R."/>
            <person name="Marcello L."/>
            <person name="McQuillan J."/>
            <person name="Otto T.D."/>
            <person name="Quail M.A."/>
            <person name="Sanders M.J."/>
            <person name="van Tonder A."/>
            <person name="Ginger M.L."/>
            <person name="Field M.C."/>
            <person name="Barry J.D."/>
            <person name="Hertz-Fowler C."/>
            <person name="Berriman M."/>
        </authorList>
    </citation>
    <scope>NUCLEOTIDE SEQUENCE</scope>
    <source>
        <strain evidence="2 3">Y486</strain>
    </source>
</reference>
<organism evidence="2 3">
    <name type="scientific">Trypanosoma vivax (strain Y486)</name>
    <dbReference type="NCBI Taxonomy" id="1055687"/>
    <lineage>
        <taxon>Eukaryota</taxon>
        <taxon>Discoba</taxon>
        <taxon>Euglenozoa</taxon>
        <taxon>Kinetoplastea</taxon>
        <taxon>Metakinetoplastina</taxon>
        <taxon>Trypanosomatida</taxon>
        <taxon>Trypanosomatidae</taxon>
        <taxon>Trypanosoma</taxon>
        <taxon>Duttonella</taxon>
    </lineage>
</organism>
<feature type="compositionally biased region" description="Basic and acidic residues" evidence="1">
    <location>
        <begin position="176"/>
        <end position="186"/>
    </location>
</feature>
<proteinExistence type="predicted"/>
<keyword evidence="3" id="KW-1185">Reference proteome</keyword>
<evidence type="ECO:0000313" key="3">
    <source>
        <dbReference type="Proteomes" id="UP000009027"/>
    </source>
</evidence>
<feature type="compositionally biased region" description="Polar residues" evidence="1">
    <location>
        <begin position="303"/>
        <end position="316"/>
    </location>
</feature>
<dbReference type="VEuPathDB" id="TriTrypDB:TvY486_0034660"/>
<feature type="compositionally biased region" description="Basic residues" evidence="1">
    <location>
        <begin position="227"/>
        <end position="244"/>
    </location>
</feature>
<feature type="compositionally biased region" description="Polar residues" evidence="1">
    <location>
        <begin position="245"/>
        <end position="255"/>
    </location>
</feature>
<feature type="compositionally biased region" description="Basic and acidic residues" evidence="1">
    <location>
        <begin position="349"/>
        <end position="359"/>
    </location>
</feature>
<evidence type="ECO:0000256" key="1">
    <source>
        <dbReference type="SAM" id="MobiDB-lite"/>
    </source>
</evidence>
<feature type="compositionally biased region" description="Basic residues" evidence="1">
    <location>
        <begin position="15"/>
        <end position="34"/>
    </location>
</feature>
<dbReference type="Proteomes" id="UP000009027">
    <property type="component" value="Unassembled WGS sequence"/>
</dbReference>
<feature type="region of interest" description="Disordered" evidence="1">
    <location>
        <begin position="1"/>
        <end position="359"/>
    </location>
</feature>
<accession>F9WSR9</accession>
<name>F9WSR9_TRYVY</name>
<gene>
    <name evidence="2" type="ORF">TvY486_0034660</name>
</gene>
<dbReference type="EMBL" id="CAEX01005976">
    <property type="protein sequence ID" value="CCD20608.1"/>
    <property type="molecule type" value="Genomic_DNA"/>
</dbReference>
<feature type="compositionally biased region" description="Basic and acidic residues" evidence="1">
    <location>
        <begin position="322"/>
        <end position="340"/>
    </location>
</feature>
<evidence type="ECO:0000313" key="2">
    <source>
        <dbReference type="EMBL" id="CCD20608.1"/>
    </source>
</evidence>